<sequence>MANLLNRARDNFFGNNNNNNNHHHHQHPHQHQHVVHEMEEAKLISLDTPQPTPTTIQPPLSFSSQLDGITLDPAALTKSLQQHKVGAGGVGKSAATSSYANVQMMPSSVNATHQMIGVDVAMKELPNGGGIIGGSEKINGMIDAALQNGPSGVLNGVATVNGNGVAAVNADTAAPFTIQGYNDRYKDKHAEISC</sequence>
<gene>
    <name evidence="2" type="ORF">g.34569</name>
</gene>
<feature type="compositionally biased region" description="Basic residues" evidence="1">
    <location>
        <begin position="21"/>
        <end position="31"/>
    </location>
</feature>
<accession>A0A0A1WNA4</accession>
<organism evidence="2">
    <name type="scientific">Zeugodacus cucurbitae</name>
    <name type="common">Melon fruit fly</name>
    <name type="synonym">Bactrocera cucurbitae</name>
    <dbReference type="NCBI Taxonomy" id="28588"/>
    <lineage>
        <taxon>Eukaryota</taxon>
        <taxon>Metazoa</taxon>
        <taxon>Ecdysozoa</taxon>
        <taxon>Arthropoda</taxon>
        <taxon>Hexapoda</taxon>
        <taxon>Insecta</taxon>
        <taxon>Pterygota</taxon>
        <taxon>Neoptera</taxon>
        <taxon>Endopterygota</taxon>
        <taxon>Diptera</taxon>
        <taxon>Brachycera</taxon>
        <taxon>Muscomorpha</taxon>
        <taxon>Tephritoidea</taxon>
        <taxon>Tephritidae</taxon>
        <taxon>Zeugodacus</taxon>
        <taxon>Zeugodacus</taxon>
    </lineage>
</organism>
<reference evidence="2" key="2">
    <citation type="journal article" date="2015" name="Gigascience">
        <title>Reconstructing a comprehensive transcriptome assembly of a white-pupal translocated strain of the pest fruit fly Bactrocera cucurbitae.</title>
        <authorList>
            <person name="Sim S.B."/>
            <person name="Calla B."/>
            <person name="Hall B."/>
            <person name="DeRego T."/>
            <person name="Geib S.M."/>
        </authorList>
    </citation>
    <scope>NUCLEOTIDE SEQUENCE</scope>
</reference>
<name>A0A0A1WNA4_ZEUCU</name>
<proteinExistence type="predicted"/>
<feature type="region of interest" description="Disordered" evidence="1">
    <location>
        <begin position="9"/>
        <end position="31"/>
    </location>
</feature>
<reference evidence="2" key="1">
    <citation type="submission" date="2014-11" db="EMBL/GenBank/DDBJ databases">
        <authorList>
            <person name="Geib S."/>
        </authorList>
    </citation>
    <scope>NUCLEOTIDE SEQUENCE</scope>
</reference>
<dbReference type="EMBL" id="GBXI01014126">
    <property type="protein sequence ID" value="JAD00166.1"/>
    <property type="molecule type" value="Transcribed_RNA"/>
</dbReference>
<protein>
    <submittedName>
        <fullName evidence="2">Uncharacterized protein</fullName>
    </submittedName>
</protein>
<evidence type="ECO:0000256" key="1">
    <source>
        <dbReference type="SAM" id="MobiDB-lite"/>
    </source>
</evidence>
<dbReference type="AlphaFoldDB" id="A0A0A1WNA4"/>
<evidence type="ECO:0000313" key="2">
    <source>
        <dbReference type="EMBL" id="JAD00166.1"/>
    </source>
</evidence>